<dbReference type="SUPFAM" id="SSF46785">
    <property type="entry name" value="Winged helix' DNA-binding domain"/>
    <property type="match status" value="1"/>
</dbReference>
<evidence type="ECO:0000313" key="6">
    <source>
        <dbReference type="Proteomes" id="UP000266975"/>
    </source>
</evidence>
<evidence type="ECO:0000256" key="4">
    <source>
        <dbReference type="ARBA" id="ARBA00023163"/>
    </source>
</evidence>
<dbReference type="InterPro" id="IPR005650">
    <property type="entry name" value="BlaI_family"/>
</dbReference>
<dbReference type="GO" id="GO:0003677">
    <property type="term" value="F:DNA binding"/>
    <property type="evidence" value="ECO:0007669"/>
    <property type="project" value="UniProtKB-KW"/>
</dbReference>
<comment type="caution">
    <text evidence="5">The sequence shown here is derived from an EMBL/GenBank/DDBJ whole genome shotgun (WGS) entry which is preliminary data.</text>
</comment>
<evidence type="ECO:0000313" key="5">
    <source>
        <dbReference type="EMBL" id="RNE48689.1"/>
    </source>
</evidence>
<sequence>MHLLWDHGDLMIREIIDYLPGNPAYTTIATVLRHLAGKGMVVVIKDGRFARHAAKMSREHYTAELMDQALSASRNREASILHFVDNMEDQDRELLRQYLHDQEQQQ</sequence>
<dbReference type="EMBL" id="PTJO01000005">
    <property type="protein sequence ID" value="RNE48689.1"/>
    <property type="molecule type" value="Genomic_DNA"/>
</dbReference>
<dbReference type="GO" id="GO:0045892">
    <property type="term" value="P:negative regulation of DNA-templated transcription"/>
    <property type="evidence" value="ECO:0007669"/>
    <property type="project" value="InterPro"/>
</dbReference>
<dbReference type="InterPro" id="IPR036388">
    <property type="entry name" value="WH-like_DNA-bd_sf"/>
</dbReference>
<dbReference type="Gene3D" id="1.10.10.10">
    <property type="entry name" value="Winged helix-like DNA-binding domain superfamily/Winged helix DNA-binding domain"/>
    <property type="match status" value="1"/>
</dbReference>
<keyword evidence="6" id="KW-1185">Reference proteome</keyword>
<name>A0A3M8K738_9CORY</name>
<reference evidence="5 6" key="1">
    <citation type="submission" date="2018-02" db="EMBL/GenBank/DDBJ databases">
        <title>Corynebacterium alimpuense sp. nov., a marine obligate actinomycete isolated from sediments of Valparaiso bay, Chile.</title>
        <authorList>
            <person name="Claverias F."/>
            <person name="Gonzales-Siles L."/>
            <person name="Salva-Serra F."/>
            <person name="Inganaes E."/>
            <person name="Molin K."/>
            <person name="Cumsille A."/>
            <person name="Undabarrena A."/>
            <person name="Couve E."/>
            <person name="Moore E.R.B."/>
            <person name="Gomila M."/>
            <person name="Camara B."/>
        </authorList>
    </citation>
    <scope>NUCLEOTIDE SEQUENCE [LARGE SCALE GENOMIC DNA]</scope>
    <source>
        <strain evidence="5 6">CCUG 69366</strain>
    </source>
</reference>
<dbReference type="Proteomes" id="UP000266975">
    <property type="component" value="Unassembled WGS sequence"/>
</dbReference>
<dbReference type="AlphaFoldDB" id="A0A3M8K738"/>
<dbReference type="OrthoDB" id="9813987at2"/>
<dbReference type="Pfam" id="PF03965">
    <property type="entry name" value="Penicillinase_R"/>
    <property type="match status" value="1"/>
</dbReference>
<organism evidence="5 6">
    <name type="scientific">Corynebacterium alimapuense</name>
    <dbReference type="NCBI Taxonomy" id="1576874"/>
    <lineage>
        <taxon>Bacteria</taxon>
        <taxon>Bacillati</taxon>
        <taxon>Actinomycetota</taxon>
        <taxon>Actinomycetes</taxon>
        <taxon>Mycobacteriales</taxon>
        <taxon>Corynebacteriaceae</taxon>
        <taxon>Corynebacterium</taxon>
    </lineage>
</organism>
<evidence type="ECO:0000256" key="3">
    <source>
        <dbReference type="ARBA" id="ARBA00023125"/>
    </source>
</evidence>
<dbReference type="Gene3D" id="6.10.140.850">
    <property type="match status" value="1"/>
</dbReference>
<accession>A0A3M8K738</accession>
<comment type="similarity">
    <text evidence="1">Belongs to the BlaI transcriptional regulatory family.</text>
</comment>
<dbReference type="InterPro" id="IPR036390">
    <property type="entry name" value="WH_DNA-bd_sf"/>
</dbReference>
<gene>
    <name evidence="5" type="ORF">C5L39_08485</name>
</gene>
<evidence type="ECO:0000256" key="2">
    <source>
        <dbReference type="ARBA" id="ARBA00023015"/>
    </source>
</evidence>
<keyword evidence="2" id="KW-0805">Transcription regulation</keyword>
<keyword evidence="4" id="KW-0804">Transcription</keyword>
<evidence type="ECO:0000256" key="1">
    <source>
        <dbReference type="ARBA" id="ARBA00011046"/>
    </source>
</evidence>
<proteinExistence type="inferred from homology"/>
<protein>
    <submittedName>
        <fullName evidence="5">MarR family transcriptional regulator</fullName>
    </submittedName>
</protein>
<keyword evidence="3" id="KW-0238">DNA-binding</keyword>